<evidence type="ECO:0000313" key="1">
    <source>
        <dbReference type="EMBL" id="KAK7339091.1"/>
    </source>
</evidence>
<dbReference type="AlphaFoldDB" id="A0AAN9LNC2"/>
<name>A0AAN9LNC2_CANGL</name>
<sequence length="93" mass="10178">MTRVPILQSTCTQSNKIATCKGGTTFDHGSRMHQSKTLLPENCRTTKPGHKMSSFYDVRKLGQHLSVVSDAGDCNPSGDEYRGLDSSSTLLLF</sequence>
<organism evidence="1 2">
    <name type="scientific">Canavalia gladiata</name>
    <name type="common">Sword bean</name>
    <name type="synonym">Dolichos gladiatus</name>
    <dbReference type="NCBI Taxonomy" id="3824"/>
    <lineage>
        <taxon>Eukaryota</taxon>
        <taxon>Viridiplantae</taxon>
        <taxon>Streptophyta</taxon>
        <taxon>Embryophyta</taxon>
        <taxon>Tracheophyta</taxon>
        <taxon>Spermatophyta</taxon>
        <taxon>Magnoliopsida</taxon>
        <taxon>eudicotyledons</taxon>
        <taxon>Gunneridae</taxon>
        <taxon>Pentapetalae</taxon>
        <taxon>rosids</taxon>
        <taxon>fabids</taxon>
        <taxon>Fabales</taxon>
        <taxon>Fabaceae</taxon>
        <taxon>Papilionoideae</taxon>
        <taxon>50 kb inversion clade</taxon>
        <taxon>NPAAA clade</taxon>
        <taxon>indigoferoid/millettioid clade</taxon>
        <taxon>Phaseoleae</taxon>
        <taxon>Canavalia</taxon>
    </lineage>
</organism>
<gene>
    <name evidence="1" type="ORF">VNO77_19734</name>
</gene>
<proteinExistence type="predicted"/>
<evidence type="ECO:0000313" key="2">
    <source>
        <dbReference type="Proteomes" id="UP001367508"/>
    </source>
</evidence>
<keyword evidence="2" id="KW-1185">Reference proteome</keyword>
<dbReference type="Proteomes" id="UP001367508">
    <property type="component" value="Unassembled WGS sequence"/>
</dbReference>
<protein>
    <submittedName>
        <fullName evidence="1">Uncharacterized protein</fullName>
    </submittedName>
</protein>
<comment type="caution">
    <text evidence="1">The sequence shown here is derived from an EMBL/GenBank/DDBJ whole genome shotgun (WGS) entry which is preliminary data.</text>
</comment>
<reference evidence="1 2" key="1">
    <citation type="submission" date="2024-01" db="EMBL/GenBank/DDBJ databases">
        <title>The genomes of 5 underutilized Papilionoideae crops provide insights into root nodulation and disease resistanc.</title>
        <authorList>
            <person name="Jiang F."/>
        </authorList>
    </citation>
    <scope>NUCLEOTIDE SEQUENCE [LARGE SCALE GENOMIC DNA]</scope>
    <source>
        <strain evidence="1">LVBAO_FW01</strain>
        <tissue evidence="1">Leaves</tissue>
    </source>
</reference>
<accession>A0AAN9LNC2</accession>
<dbReference type="EMBL" id="JAYMYQ010000004">
    <property type="protein sequence ID" value="KAK7339091.1"/>
    <property type="molecule type" value="Genomic_DNA"/>
</dbReference>